<dbReference type="InterPro" id="IPR027275">
    <property type="entry name" value="PRC-brl_dom"/>
</dbReference>
<keyword evidence="1" id="KW-0732">Signal</keyword>
<organism evidence="3 4">
    <name type="scientific">Bosea lupini</name>
    <dbReference type="NCBI Taxonomy" id="1036779"/>
    <lineage>
        <taxon>Bacteria</taxon>
        <taxon>Pseudomonadati</taxon>
        <taxon>Pseudomonadota</taxon>
        <taxon>Alphaproteobacteria</taxon>
        <taxon>Hyphomicrobiales</taxon>
        <taxon>Boseaceae</taxon>
        <taxon>Bosea</taxon>
    </lineage>
</organism>
<proteinExistence type="predicted"/>
<dbReference type="AlphaFoldDB" id="A0A1H7WG38"/>
<dbReference type="STRING" id="1036779.SAMN04515666_108162"/>
<dbReference type="Pfam" id="PF05239">
    <property type="entry name" value="PRC"/>
    <property type="match status" value="1"/>
</dbReference>
<dbReference type="EMBL" id="FOAN01000008">
    <property type="protein sequence ID" value="SEM20526.1"/>
    <property type="molecule type" value="Genomic_DNA"/>
</dbReference>
<evidence type="ECO:0000313" key="4">
    <source>
        <dbReference type="Proteomes" id="UP000199664"/>
    </source>
</evidence>
<feature type="domain" description="PRC-barrel" evidence="2">
    <location>
        <begin position="42"/>
        <end position="119"/>
    </location>
</feature>
<evidence type="ECO:0000256" key="1">
    <source>
        <dbReference type="SAM" id="SignalP"/>
    </source>
</evidence>
<dbReference type="InterPro" id="IPR011033">
    <property type="entry name" value="PRC_barrel-like_sf"/>
</dbReference>
<feature type="chain" id="PRO_5011588017" evidence="1">
    <location>
        <begin position="24"/>
        <end position="134"/>
    </location>
</feature>
<dbReference type="Gene3D" id="2.30.30.240">
    <property type="entry name" value="PRC-barrel domain"/>
    <property type="match status" value="1"/>
</dbReference>
<accession>A0A1H7WG38</accession>
<keyword evidence="4" id="KW-1185">Reference proteome</keyword>
<evidence type="ECO:0000313" key="3">
    <source>
        <dbReference type="EMBL" id="SEM20526.1"/>
    </source>
</evidence>
<dbReference type="PANTHER" id="PTHR36505:SF1">
    <property type="entry name" value="BLR1072 PROTEIN"/>
    <property type="match status" value="1"/>
</dbReference>
<reference evidence="4" key="1">
    <citation type="submission" date="2016-10" db="EMBL/GenBank/DDBJ databases">
        <authorList>
            <person name="Varghese N."/>
            <person name="Submissions S."/>
        </authorList>
    </citation>
    <scope>NUCLEOTIDE SEQUENCE [LARGE SCALE GENOMIC DNA]</scope>
    <source>
        <strain evidence="4">LMG 26383,CCUG 61248,R- 45681</strain>
    </source>
</reference>
<dbReference type="SUPFAM" id="SSF50346">
    <property type="entry name" value="PRC-barrel domain"/>
    <property type="match status" value="1"/>
</dbReference>
<dbReference type="PANTHER" id="PTHR36505">
    <property type="entry name" value="BLR1072 PROTEIN"/>
    <property type="match status" value="1"/>
</dbReference>
<dbReference type="Proteomes" id="UP000199664">
    <property type="component" value="Unassembled WGS sequence"/>
</dbReference>
<sequence>MMRKLIVAFAVATSFVGATALQAQTATTATREVYVKAQPTDVLSSNLIGLNVQNNAKETVGEIKDLVVSNGTLSGLILSVGGFLGIGERHVVVTPSAVNVVYSENDKKWSATMDTTKDALKAAPEFKYEGRWSK</sequence>
<gene>
    <name evidence="3" type="ORF">SAMN04515666_108162</name>
</gene>
<name>A0A1H7WG38_9HYPH</name>
<protein>
    <submittedName>
        <fullName evidence="3">PRC-barrel domain-containing protein</fullName>
    </submittedName>
</protein>
<feature type="signal peptide" evidence="1">
    <location>
        <begin position="1"/>
        <end position="23"/>
    </location>
</feature>
<evidence type="ECO:0000259" key="2">
    <source>
        <dbReference type="Pfam" id="PF05239"/>
    </source>
</evidence>